<evidence type="ECO:0000256" key="5">
    <source>
        <dbReference type="ARBA" id="ARBA00023004"/>
    </source>
</evidence>
<evidence type="ECO:0000256" key="4">
    <source>
        <dbReference type="ARBA" id="ARBA00023002"/>
    </source>
</evidence>
<evidence type="ECO:0000313" key="9">
    <source>
        <dbReference type="Proteomes" id="UP000283269"/>
    </source>
</evidence>
<dbReference type="Gene3D" id="1.10.630.10">
    <property type="entry name" value="Cytochrome P450"/>
    <property type="match status" value="1"/>
</dbReference>
<comment type="similarity">
    <text evidence="2 6">Belongs to the cytochrome P450 family.</text>
</comment>
<dbReference type="Proteomes" id="UP000283269">
    <property type="component" value="Unassembled WGS sequence"/>
</dbReference>
<dbReference type="GO" id="GO:0020037">
    <property type="term" value="F:heme binding"/>
    <property type="evidence" value="ECO:0007669"/>
    <property type="project" value="InterPro"/>
</dbReference>
<name>A0A409XUN5_PSICY</name>
<keyword evidence="6" id="KW-0349">Heme</keyword>
<dbReference type="EMBL" id="NHYD01000310">
    <property type="protein sequence ID" value="PPQ94539.1"/>
    <property type="molecule type" value="Genomic_DNA"/>
</dbReference>
<protein>
    <recommendedName>
        <fullName evidence="10">Cytochrome P450</fullName>
    </recommendedName>
</protein>
<accession>A0A409XUN5</accession>
<feature type="chain" id="PRO_5019295929" description="Cytochrome P450" evidence="7">
    <location>
        <begin position="22"/>
        <end position="289"/>
    </location>
</feature>
<evidence type="ECO:0000313" key="8">
    <source>
        <dbReference type="EMBL" id="PPQ94539.1"/>
    </source>
</evidence>
<keyword evidence="6" id="KW-0503">Monooxygenase</keyword>
<dbReference type="AlphaFoldDB" id="A0A409XUN5"/>
<evidence type="ECO:0008006" key="10">
    <source>
        <dbReference type="Google" id="ProtNLM"/>
    </source>
</evidence>
<reference evidence="8 9" key="1">
    <citation type="journal article" date="2018" name="Evol. Lett.">
        <title>Horizontal gene cluster transfer increased hallucinogenic mushroom diversity.</title>
        <authorList>
            <person name="Reynolds H.T."/>
            <person name="Vijayakumar V."/>
            <person name="Gluck-Thaler E."/>
            <person name="Korotkin H.B."/>
            <person name="Matheny P.B."/>
            <person name="Slot J.C."/>
        </authorList>
    </citation>
    <scope>NUCLEOTIDE SEQUENCE [LARGE SCALE GENOMIC DNA]</scope>
    <source>
        <strain evidence="8 9">2631</strain>
    </source>
</reference>
<dbReference type="GO" id="GO:0005506">
    <property type="term" value="F:iron ion binding"/>
    <property type="evidence" value="ECO:0007669"/>
    <property type="project" value="InterPro"/>
</dbReference>
<dbReference type="PROSITE" id="PS00086">
    <property type="entry name" value="CYTOCHROME_P450"/>
    <property type="match status" value="1"/>
</dbReference>
<gene>
    <name evidence="8" type="ORF">CVT25_011967</name>
</gene>
<dbReference type="InterPro" id="IPR017972">
    <property type="entry name" value="Cyt_P450_CS"/>
</dbReference>
<evidence type="ECO:0000256" key="3">
    <source>
        <dbReference type="ARBA" id="ARBA00022723"/>
    </source>
</evidence>
<dbReference type="InterPro" id="IPR001128">
    <property type="entry name" value="Cyt_P450"/>
</dbReference>
<keyword evidence="4 6" id="KW-0560">Oxidoreductase</keyword>
<dbReference type="CDD" id="cd11041">
    <property type="entry name" value="CYP503A1-like"/>
    <property type="match status" value="1"/>
</dbReference>
<keyword evidence="7" id="KW-0732">Signal</keyword>
<feature type="signal peptide" evidence="7">
    <location>
        <begin position="1"/>
        <end position="21"/>
    </location>
</feature>
<dbReference type="GO" id="GO:0016705">
    <property type="term" value="F:oxidoreductase activity, acting on paired donors, with incorporation or reduction of molecular oxygen"/>
    <property type="evidence" value="ECO:0007669"/>
    <property type="project" value="InterPro"/>
</dbReference>
<keyword evidence="3 6" id="KW-0479">Metal-binding</keyword>
<dbReference type="OrthoDB" id="1844152at2759"/>
<comment type="cofactor">
    <cofactor evidence="1">
        <name>heme</name>
        <dbReference type="ChEBI" id="CHEBI:30413"/>
    </cofactor>
</comment>
<evidence type="ECO:0000256" key="7">
    <source>
        <dbReference type="SAM" id="SignalP"/>
    </source>
</evidence>
<keyword evidence="9" id="KW-1185">Reference proteome</keyword>
<dbReference type="STRING" id="93625.A0A409XUN5"/>
<evidence type="ECO:0000256" key="1">
    <source>
        <dbReference type="ARBA" id="ARBA00001971"/>
    </source>
</evidence>
<dbReference type="SUPFAM" id="SSF48264">
    <property type="entry name" value="Cytochrome P450"/>
    <property type="match status" value="1"/>
</dbReference>
<dbReference type="Pfam" id="PF00067">
    <property type="entry name" value="p450"/>
    <property type="match status" value="1"/>
</dbReference>
<evidence type="ECO:0000256" key="2">
    <source>
        <dbReference type="ARBA" id="ARBA00010617"/>
    </source>
</evidence>
<keyword evidence="5 6" id="KW-0408">Iron</keyword>
<dbReference type="InParanoid" id="A0A409XUN5"/>
<dbReference type="PANTHER" id="PTHR46206">
    <property type="entry name" value="CYTOCHROME P450"/>
    <property type="match status" value="1"/>
</dbReference>
<evidence type="ECO:0000256" key="6">
    <source>
        <dbReference type="RuleBase" id="RU000461"/>
    </source>
</evidence>
<proteinExistence type="inferred from homology"/>
<organism evidence="8 9">
    <name type="scientific">Psilocybe cyanescens</name>
    <dbReference type="NCBI Taxonomy" id="93625"/>
    <lineage>
        <taxon>Eukaryota</taxon>
        <taxon>Fungi</taxon>
        <taxon>Dikarya</taxon>
        <taxon>Basidiomycota</taxon>
        <taxon>Agaricomycotina</taxon>
        <taxon>Agaricomycetes</taxon>
        <taxon>Agaricomycetidae</taxon>
        <taxon>Agaricales</taxon>
        <taxon>Agaricineae</taxon>
        <taxon>Strophariaceae</taxon>
        <taxon>Psilocybe</taxon>
    </lineage>
</organism>
<comment type="caution">
    <text evidence="8">The sequence shown here is derived from an EMBL/GenBank/DDBJ whole genome shotgun (WGS) entry which is preliminary data.</text>
</comment>
<dbReference type="InterPro" id="IPR036396">
    <property type="entry name" value="Cyt_P450_sf"/>
</dbReference>
<sequence>MELVKGHLLYLFLVFLRPIFGQLVTNVDGVLIGIKKHLTPIIEYQLEQDLIHGGEWPDKPSDLITWLLDSAKASGEECTLHNMAKCVVVFSFASTYLSAVAFTQALYELCKRPEYIQPLLDKAQSVMKNSGQVKWSKAAVGEMFKTNSFLCETQRYNGLGLVLLSRRVLQPFVFSDAQGTTLLPSMHLCINAWGNYRDDAYYHNPPAEVFDGFRFSQPTGDPESAQEDQPLQLLMATPTLEYNTFGYGRPACPGCFFAVAELKLMLGYMLTTYDFKFLPKWAKAKPQMV</sequence>
<dbReference type="GO" id="GO:0004497">
    <property type="term" value="F:monooxygenase activity"/>
    <property type="evidence" value="ECO:0007669"/>
    <property type="project" value="UniProtKB-KW"/>
</dbReference>